<dbReference type="Proteomes" id="UP000198406">
    <property type="component" value="Unassembled WGS sequence"/>
</dbReference>
<dbReference type="EMBL" id="BDSP01000251">
    <property type="protein sequence ID" value="GAX26734.1"/>
    <property type="molecule type" value="Genomic_DNA"/>
</dbReference>
<protein>
    <recommendedName>
        <fullName evidence="1">SGNH hydrolase-type esterase domain-containing protein</fullName>
    </recommendedName>
</protein>
<dbReference type="GO" id="GO:0006629">
    <property type="term" value="P:lipid metabolic process"/>
    <property type="evidence" value="ECO:0007669"/>
    <property type="project" value="InterPro"/>
</dbReference>
<dbReference type="InterPro" id="IPR008265">
    <property type="entry name" value="Lipase_GDSL_AS"/>
</dbReference>
<dbReference type="Pfam" id="PF13472">
    <property type="entry name" value="Lipase_GDSL_2"/>
    <property type="match status" value="1"/>
</dbReference>
<reference evidence="2 3" key="1">
    <citation type="journal article" date="2015" name="Plant Cell">
        <title>Oil accumulation by the oleaginous diatom Fistulifera solaris as revealed by the genome and transcriptome.</title>
        <authorList>
            <person name="Tanaka T."/>
            <person name="Maeda Y."/>
            <person name="Veluchamy A."/>
            <person name="Tanaka M."/>
            <person name="Abida H."/>
            <person name="Marechal E."/>
            <person name="Bowler C."/>
            <person name="Muto M."/>
            <person name="Sunaga Y."/>
            <person name="Tanaka M."/>
            <person name="Yoshino T."/>
            <person name="Taniguchi T."/>
            <person name="Fukuda Y."/>
            <person name="Nemoto M."/>
            <person name="Matsumoto M."/>
            <person name="Wong P.S."/>
            <person name="Aburatani S."/>
            <person name="Fujibuchi W."/>
        </authorList>
    </citation>
    <scope>NUCLEOTIDE SEQUENCE [LARGE SCALE GENOMIC DNA]</scope>
    <source>
        <strain evidence="2 3">JPCC DA0580</strain>
    </source>
</reference>
<dbReference type="InParanoid" id="A0A1Z5KK86"/>
<proteinExistence type="predicted"/>
<dbReference type="InterPro" id="IPR036514">
    <property type="entry name" value="SGNH_hydro_sf"/>
</dbReference>
<evidence type="ECO:0000313" key="3">
    <source>
        <dbReference type="Proteomes" id="UP000198406"/>
    </source>
</evidence>
<dbReference type="SUPFAM" id="SSF52266">
    <property type="entry name" value="SGNH hydrolase"/>
    <property type="match status" value="1"/>
</dbReference>
<dbReference type="GO" id="GO:0004622">
    <property type="term" value="F:phosphatidylcholine lysophospholipase activity"/>
    <property type="evidence" value="ECO:0007669"/>
    <property type="project" value="TreeGrafter"/>
</dbReference>
<dbReference type="AlphaFoldDB" id="A0A1Z5KK86"/>
<evidence type="ECO:0000313" key="2">
    <source>
        <dbReference type="EMBL" id="GAX26734.1"/>
    </source>
</evidence>
<sequence>MSSAFSLPPYRVFAFGDSLTAGTSGYGLHPYAPYLETAINVNDEMNGREVGVQYLGLPGWTARRMLNNLDCERNGLRAAIRNMQNPTPSLVIILVGTNDMGNKFKEHEITENILKLHQVCYDEGVPRTIAIGIPPSGWQSGDADAARLAKSINSNIENFCRENPERATFHPFPFHFELDGENWDEDTLHFSQFGYQALGESLVNVVIRLLNAS</sequence>
<dbReference type="InterPro" id="IPR051532">
    <property type="entry name" value="Ester_Hydrolysis_Enzymes"/>
</dbReference>
<keyword evidence="3" id="KW-1185">Reference proteome</keyword>
<dbReference type="PANTHER" id="PTHR30383">
    <property type="entry name" value="THIOESTERASE 1/PROTEASE 1/LYSOPHOSPHOLIPASE L1"/>
    <property type="match status" value="1"/>
</dbReference>
<dbReference type="OrthoDB" id="45880at2759"/>
<evidence type="ECO:0000259" key="1">
    <source>
        <dbReference type="Pfam" id="PF13472"/>
    </source>
</evidence>
<dbReference type="InterPro" id="IPR013830">
    <property type="entry name" value="SGNH_hydro"/>
</dbReference>
<organism evidence="2 3">
    <name type="scientific">Fistulifera solaris</name>
    <name type="common">Oleaginous diatom</name>
    <dbReference type="NCBI Taxonomy" id="1519565"/>
    <lineage>
        <taxon>Eukaryota</taxon>
        <taxon>Sar</taxon>
        <taxon>Stramenopiles</taxon>
        <taxon>Ochrophyta</taxon>
        <taxon>Bacillariophyta</taxon>
        <taxon>Bacillariophyceae</taxon>
        <taxon>Bacillariophycidae</taxon>
        <taxon>Naviculales</taxon>
        <taxon>Naviculaceae</taxon>
        <taxon>Fistulifera</taxon>
    </lineage>
</organism>
<gene>
    <name evidence="2" type="ORF">FisN_2Hh317</name>
</gene>
<comment type="caution">
    <text evidence="2">The sequence shown here is derived from an EMBL/GenBank/DDBJ whole genome shotgun (WGS) entry which is preliminary data.</text>
</comment>
<dbReference type="PROSITE" id="PS01098">
    <property type="entry name" value="LIPASE_GDSL_SER"/>
    <property type="match status" value="1"/>
</dbReference>
<dbReference type="PANTHER" id="PTHR30383:SF5">
    <property type="entry name" value="SGNH HYDROLASE-TYPE ESTERASE DOMAIN-CONTAINING PROTEIN"/>
    <property type="match status" value="1"/>
</dbReference>
<dbReference type="Gene3D" id="3.40.50.1110">
    <property type="entry name" value="SGNH hydrolase"/>
    <property type="match status" value="1"/>
</dbReference>
<accession>A0A1Z5KK86</accession>
<name>A0A1Z5KK86_FISSO</name>
<dbReference type="CDD" id="cd00229">
    <property type="entry name" value="SGNH_hydrolase"/>
    <property type="match status" value="1"/>
</dbReference>
<feature type="domain" description="SGNH hydrolase-type esterase" evidence="1">
    <location>
        <begin position="14"/>
        <end position="197"/>
    </location>
</feature>